<feature type="compositionally biased region" description="Polar residues" evidence="2">
    <location>
        <begin position="272"/>
        <end position="284"/>
    </location>
</feature>
<evidence type="ECO:0000256" key="2">
    <source>
        <dbReference type="SAM" id="MobiDB-lite"/>
    </source>
</evidence>
<dbReference type="EMBL" id="KB445578">
    <property type="protein sequence ID" value="EMD90789.1"/>
    <property type="molecule type" value="Genomic_DNA"/>
</dbReference>
<feature type="compositionally biased region" description="Low complexity" evidence="2">
    <location>
        <begin position="134"/>
        <end position="165"/>
    </location>
</feature>
<dbReference type="GO" id="GO:0008270">
    <property type="term" value="F:zinc ion binding"/>
    <property type="evidence" value="ECO:0007669"/>
    <property type="project" value="InterPro"/>
</dbReference>
<evidence type="ECO:0000313" key="5">
    <source>
        <dbReference type="Proteomes" id="UP000016936"/>
    </source>
</evidence>
<dbReference type="OrthoDB" id="2740448at2759"/>
<dbReference type="Gene3D" id="4.10.240.10">
    <property type="entry name" value="Zn(2)-C6 fungal-type DNA-binding domain"/>
    <property type="match status" value="1"/>
</dbReference>
<feature type="region of interest" description="Disordered" evidence="2">
    <location>
        <begin position="242"/>
        <end position="356"/>
    </location>
</feature>
<dbReference type="AlphaFoldDB" id="M2TWA3"/>
<dbReference type="HOGENOM" id="CLU_044240_0_0_1"/>
<reference evidence="4 5" key="1">
    <citation type="journal article" date="2012" name="PLoS Pathog.">
        <title>Diverse lifestyles and strategies of plant pathogenesis encoded in the genomes of eighteen Dothideomycetes fungi.</title>
        <authorList>
            <person name="Ohm R.A."/>
            <person name="Feau N."/>
            <person name="Henrissat B."/>
            <person name="Schoch C.L."/>
            <person name="Horwitz B.A."/>
            <person name="Barry K.W."/>
            <person name="Condon B.J."/>
            <person name="Copeland A.C."/>
            <person name="Dhillon B."/>
            <person name="Glaser F."/>
            <person name="Hesse C.N."/>
            <person name="Kosti I."/>
            <person name="LaButti K."/>
            <person name="Lindquist E.A."/>
            <person name="Lucas S."/>
            <person name="Salamov A.A."/>
            <person name="Bradshaw R.E."/>
            <person name="Ciuffetti L."/>
            <person name="Hamelin R.C."/>
            <person name="Kema G.H.J."/>
            <person name="Lawrence C."/>
            <person name="Scott J.A."/>
            <person name="Spatafora J.W."/>
            <person name="Turgeon B.G."/>
            <person name="de Wit P.J.G.M."/>
            <person name="Zhong S."/>
            <person name="Goodwin S.B."/>
            <person name="Grigoriev I.V."/>
        </authorList>
    </citation>
    <scope>NUCLEOTIDE SEQUENCE [LARGE SCALE GENOMIC DNA]</scope>
    <source>
        <strain evidence="5">C5 / ATCC 48332 / race O</strain>
    </source>
</reference>
<dbReference type="Proteomes" id="UP000016936">
    <property type="component" value="Unassembled WGS sequence"/>
</dbReference>
<dbReference type="InterPro" id="IPR036864">
    <property type="entry name" value="Zn2-C6_fun-type_DNA-bd_sf"/>
</dbReference>
<protein>
    <recommendedName>
        <fullName evidence="3">Zn(2)-C6 fungal-type domain-containing protein</fullName>
    </recommendedName>
</protein>
<dbReference type="eggNOG" id="ENOG502SZS5">
    <property type="taxonomic scope" value="Eukaryota"/>
</dbReference>
<evidence type="ECO:0000256" key="1">
    <source>
        <dbReference type="ARBA" id="ARBA00023242"/>
    </source>
</evidence>
<organism evidence="4 5">
    <name type="scientific">Cochliobolus heterostrophus (strain C5 / ATCC 48332 / race O)</name>
    <name type="common">Southern corn leaf blight fungus</name>
    <name type="synonym">Bipolaris maydis</name>
    <dbReference type="NCBI Taxonomy" id="701091"/>
    <lineage>
        <taxon>Eukaryota</taxon>
        <taxon>Fungi</taxon>
        <taxon>Dikarya</taxon>
        <taxon>Ascomycota</taxon>
        <taxon>Pezizomycotina</taxon>
        <taxon>Dothideomycetes</taxon>
        <taxon>Pleosporomycetidae</taxon>
        <taxon>Pleosporales</taxon>
        <taxon>Pleosporineae</taxon>
        <taxon>Pleosporaceae</taxon>
        <taxon>Bipolaris</taxon>
    </lineage>
</organism>
<feature type="region of interest" description="Disordered" evidence="2">
    <location>
        <begin position="439"/>
        <end position="487"/>
    </location>
</feature>
<dbReference type="CDD" id="cd00067">
    <property type="entry name" value="GAL4"/>
    <property type="match status" value="1"/>
</dbReference>
<name>M2TWA3_COCH5</name>
<gene>
    <name evidence="4" type="ORF">COCHEDRAFT_1205203</name>
</gene>
<feature type="compositionally biased region" description="Low complexity" evidence="2">
    <location>
        <begin position="296"/>
        <end position="329"/>
    </location>
</feature>
<dbReference type="GO" id="GO:0000981">
    <property type="term" value="F:DNA-binding transcription factor activity, RNA polymerase II-specific"/>
    <property type="evidence" value="ECO:0007669"/>
    <property type="project" value="InterPro"/>
</dbReference>
<feature type="compositionally biased region" description="Polar residues" evidence="2">
    <location>
        <begin position="97"/>
        <end position="107"/>
    </location>
</feature>
<dbReference type="OMA" id="AMAENTM"/>
<evidence type="ECO:0000259" key="3">
    <source>
        <dbReference type="PROSITE" id="PS50048"/>
    </source>
</evidence>
<feature type="compositionally biased region" description="Basic and acidic residues" evidence="2">
    <location>
        <begin position="77"/>
        <end position="90"/>
    </location>
</feature>
<dbReference type="SUPFAM" id="SSF57701">
    <property type="entry name" value="Zn2/Cys6 DNA-binding domain"/>
    <property type="match status" value="1"/>
</dbReference>
<feature type="region of interest" description="Disordered" evidence="2">
    <location>
        <begin position="66"/>
        <end position="182"/>
    </location>
</feature>
<feature type="compositionally biased region" description="Polar residues" evidence="2">
    <location>
        <begin position="249"/>
        <end position="263"/>
    </location>
</feature>
<evidence type="ECO:0000313" key="4">
    <source>
        <dbReference type="EMBL" id="EMD90789.1"/>
    </source>
</evidence>
<keyword evidence="1" id="KW-0539">Nucleus</keyword>
<feature type="compositionally biased region" description="Polar residues" evidence="2">
    <location>
        <begin position="330"/>
        <end position="340"/>
    </location>
</feature>
<dbReference type="PROSITE" id="PS00463">
    <property type="entry name" value="ZN2_CY6_FUNGAL_1"/>
    <property type="match status" value="1"/>
</dbReference>
<feature type="compositionally biased region" description="Low complexity" evidence="2">
    <location>
        <begin position="460"/>
        <end position="479"/>
    </location>
</feature>
<sequence>MFMTFKCGSQENATEMHDVHATDRMGRPNNTSHVACNSCRKKKLRCSREKVGCRRCQQRGTRCVYDTQKSRGGSNNKRHEVTSAEAERPEITGGDNGSDQQPETVAQGSGHPWDDDDSSCIQVAVPSIAPAPTQQSQGQAVSSSSDVGSRNDSGTTTTTKGSSSDRSNREIARQSGPQIQQDSFQQVVSQTGAVEQNTQTIATCPEDSDTGFFLDFAEEYLNNTHGGFVELLDPFDPDGLLSHNHMPVENSSNPTLTQVGNFNNKERGSGGSSRAFSYDSSQYQALAPLDQPMRTSSSKSSSVSYSKSSSVSYSKSSSASYSKSNVSDSNRTPSSGSSRNGMDIDTDSYEDSSNSYDDGDCECMDMALQILEEVVIPPVGADWAMAENTMFLLKNNISRCLVLSQCRGCRQESGICMLTLVIYEKLMTGFEEVAQWWSKQGHPQGARGDSRSRRERHHQPQQQQQKEQQQQPQQHQRSSGSKQLQQKTRITMGKYQIDTAEEHRAVFATIITCQLQRLAGLSLLMMQHSKKAKWLAHVQYGEGLRLRIKKLEKTWKC</sequence>
<reference evidence="5" key="2">
    <citation type="journal article" date="2013" name="PLoS Genet.">
        <title>Comparative genome structure, secondary metabolite, and effector coding capacity across Cochliobolus pathogens.</title>
        <authorList>
            <person name="Condon B.J."/>
            <person name="Leng Y."/>
            <person name="Wu D."/>
            <person name="Bushley K.E."/>
            <person name="Ohm R.A."/>
            <person name="Otillar R."/>
            <person name="Martin J."/>
            <person name="Schackwitz W."/>
            <person name="Grimwood J."/>
            <person name="MohdZainudin N."/>
            <person name="Xue C."/>
            <person name="Wang R."/>
            <person name="Manning V.A."/>
            <person name="Dhillon B."/>
            <person name="Tu Z.J."/>
            <person name="Steffenson B.J."/>
            <person name="Salamov A."/>
            <person name="Sun H."/>
            <person name="Lowry S."/>
            <person name="LaButti K."/>
            <person name="Han J."/>
            <person name="Copeland A."/>
            <person name="Lindquist E."/>
            <person name="Barry K."/>
            <person name="Schmutz J."/>
            <person name="Baker S.E."/>
            <person name="Ciuffetti L.M."/>
            <person name="Grigoriev I.V."/>
            <person name="Zhong S."/>
            <person name="Turgeon B.G."/>
        </authorList>
    </citation>
    <scope>NUCLEOTIDE SEQUENCE [LARGE SCALE GENOMIC DNA]</scope>
    <source>
        <strain evidence="5">C5 / ATCC 48332 / race O</strain>
    </source>
</reference>
<feature type="domain" description="Zn(2)-C6 fungal-type" evidence="3">
    <location>
        <begin position="35"/>
        <end position="65"/>
    </location>
</feature>
<dbReference type="PROSITE" id="PS50048">
    <property type="entry name" value="ZN2_CY6_FUNGAL_2"/>
    <property type="match status" value="1"/>
</dbReference>
<dbReference type="Pfam" id="PF00172">
    <property type="entry name" value="Zn_clus"/>
    <property type="match status" value="1"/>
</dbReference>
<accession>M2TWA3</accession>
<dbReference type="InterPro" id="IPR001138">
    <property type="entry name" value="Zn2Cys6_DnaBD"/>
</dbReference>
<keyword evidence="5" id="KW-1185">Reference proteome</keyword>
<proteinExistence type="predicted"/>
<dbReference type="SMART" id="SM00066">
    <property type="entry name" value="GAL4"/>
    <property type="match status" value="1"/>
</dbReference>